<comment type="caution">
    <text evidence="18">The sequence shown here is derived from an EMBL/GenBank/DDBJ whole genome shotgun (WGS) entry which is preliminary data.</text>
</comment>
<keyword evidence="10" id="KW-0067">ATP-binding</keyword>
<evidence type="ECO:0000259" key="16">
    <source>
        <dbReference type="PROSITE" id="PS50109"/>
    </source>
</evidence>
<evidence type="ECO:0000256" key="1">
    <source>
        <dbReference type="ARBA" id="ARBA00000085"/>
    </source>
</evidence>
<evidence type="ECO:0000256" key="11">
    <source>
        <dbReference type="ARBA" id="ARBA00022989"/>
    </source>
</evidence>
<dbReference type="PANTHER" id="PTHR45528">
    <property type="entry name" value="SENSOR HISTIDINE KINASE CPXA"/>
    <property type="match status" value="1"/>
</dbReference>
<dbReference type="HOGENOM" id="CLU_000445_89_6_9"/>
<dbReference type="InterPro" id="IPR005467">
    <property type="entry name" value="His_kinase_dom"/>
</dbReference>
<feature type="domain" description="HAMP" evidence="17">
    <location>
        <begin position="197"/>
        <end position="249"/>
    </location>
</feature>
<dbReference type="Gene3D" id="1.10.287.130">
    <property type="match status" value="1"/>
</dbReference>
<dbReference type="PROSITE" id="PS50885">
    <property type="entry name" value="HAMP"/>
    <property type="match status" value="1"/>
</dbReference>
<evidence type="ECO:0000256" key="3">
    <source>
        <dbReference type="ARBA" id="ARBA00012438"/>
    </source>
</evidence>
<dbReference type="SMART" id="SM00388">
    <property type="entry name" value="HisKA"/>
    <property type="match status" value="1"/>
</dbReference>
<evidence type="ECO:0000256" key="5">
    <source>
        <dbReference type="ARBA" id="ARBA00022553"/>
    </source>
</evidence>
<evidence type="ECO:0000256" key="10">
    <source>
        <dbReference type="ARBA" id="ARBA00022840"/>
    </source>
</evidence>
<keyword evidence="11 15" id="KW-1133">Transmembrane helix</keyword>
<dbReference type="Pfam" id="PF02518">
    <property type="entry name" value="HATPase_c"/>
    <property type="match status" value="1"/>
</dbReference>
<evidence type="ECO:0000256" key="4">
    <source>
        <dbReference type="ARBA" id="ARBA00022475"/>
    </source>
</evidence>
<evidence type="ECO:0000256" key="12">
    <source>
        <dbReference type="ARBA" id="ARBA00023012"/>
    </source>
</evidence>
<dbReference type="InterPro" id="IPR036097">
    <property type="entry name" value="HisK_dim/P_sf"/>
</dbReference>
<evidence type="ECO:0000256" key="14">
    <source>
        <dbReference type="SAM" id="Coils"/>
    </source>
</evidence>
<evidence type="ECO:0000313" key="18">
    <source>
        <dbReference type="EMBL" id="EFU75119.1"/>
    </source>
</evidence>
<protein>
    <recommendedName>
        <fullName evidence="3">histidine kinase</fullName>
        <ecNumber evidence="3">2.7.13.3</ecNumber>
    </recommendedName>
</protein>
<dbReference type="InterPro" id="IPR003594">
    <property type="entry name" value="HATPase_dom"/>
</dbReference>
<keyword evidence="13 15" id="KW-0472">Membrane</keyword>
<evidence type="ECO:0000259" key="17">
    <source>
        <dbReference type="PROSITE" id="PS50885"/>
    </source>
</evidence>
<dbReference type="PANTHER" id="PTHR45528:SF1">
    <property type="entry name" value="SENSOR HISTIDINE KINASE CPXA"/>
    <property type="match status" value="1"/>
</dbReference>
<dbReference type="PATRIC" id="fig|888064.11.peg.670"/>
<dbReference type="InterPro" id="IPR004358">
    <property type="entry name" value="Sig_transdc_His_kin-like_C"/>
</dbReference>
<comment type="catalytic activity">
    <reaction evidence="1">
        <text>ATP + protein L-histidine = ADP + protein N-phospho-L-histidine.</text>
        <dbReference type="EC" id="2.7.13.3"/>
    </reaction>
</comment>
<dbReference type="PRINTS" id="PR00344">
    <property type="entry name" value="BCTRLSENSOR"/>
</dbReference>
<keyword evidence="4" id="KW-1003">Cell membrane</keyword>
<dbReference type="eggNOG" id="COG5000">
    <property type="taxonomic scope" value="Bacteria"/>
</dbReference>
<dbReference type="RefSeq" id="WP_007207052.1">
    <property type="nucleotide sequence ID" value="NZ_GL622241.1"/>
</dbReference>
<dbReference type="EMBL" id="AEPV01000002">
    <property type="protein sequence ID" value="EFU75119.1"/>
    <property type="molecule type" value="Genomic_DNA"/>
</dbReference>
<dbReference type="SUPFAM" id="SSF158472">
    <property type="entry name" value="HAMP domain-like"/>
    <property type="match status" value="1"/>
</dbReference>
<dbReference type="STRING" id="888064.HMPREF9088_0031"/>
<evidence type="ECO:0000256" key="2">
    <source>
        <dbReference type="ARBA" id="ARBA00004651"/>
    </source>
</evidence>
<keyword evidence="9 18" id="KW-0418">Kinase</keyword>
<dbReference type="InterPro" id="IPR003661">
    <property type="entry name" value="HisK_dim/P_dom"/>
</dbReference>
<organism evidence="18 19">
    <name type="scientific">Enterococcus italicus (strain DSM 15952 / CCUG 50447 / LMG 22039 / TP 1.5)</name>
    <dbReference type="NCBI Taxonomy" id="888064"/>
    <lineage>
        <taxon>Bacteria</taxon>
        <taxon>Bacillati</taxon>
        <taxon>Bacillota</taxon>
        <taxon>Bacilli</taxon>
        <taxon>Lactobacillales</taxon>
        <taxon>Enterococcaceae</taxon>
        <taxon>Enterococcus</taxon>
    </lineage>
</organism>
<evidence type="ECO:0000256" key="7">
    <source>
        <dbReference type="ARBA" id="ARBA00022692"/>
    </source>
</evidence>
<keyword evidence="7 15" id="KW-0812">Transmembrane</keyword>
<dbReference type="eggNOG" id="COG5002">
    <property type="taxonomic scope" value="Bacteria"/>
</dbReference>
<dbReference type="AlphaFoldDB" id="E6LCE1"/>
<evidence type="ECO:0000256" key="13">
    <source>
        <dbReference type="ARBA" id="ARBA00023136"/>
    </source>
</evidence>
<evidence type="ECO:0000256" key="6">
    <source>
        <dbReference type="ARBA" id="ARBA00022679"/>
    </source>
</evidence>
<dbReference type="SUPFAM" id="SSF55874">
    <property type="entry name" value="ATPase domain of HSP90 chaperone/DNA topoisomerase II/histidine kinase"/>
    <property type="match status" value="1"/>
</dbReference>
<dbReference type="CDD" id="cd06225">
    <property type="entry name" value="HAMP"/>
    <property type="match status" value="1"/>
</dbReference>
<dbReference type="EC" id="2.7.13.3" evidence="3"/>
<keyword evidence="12" id="KW-0902">Two-component regulatory system</keyword>
<keyword evidence="19" id="KW-1185">Reference proteome</keyword>
<dbReference type="SMART" id="SM00387">
    <property type="entry name" value="HATPase_c"/>
    <property type="match status" value="1"/>
</dbReference>
<dbReference type="OrthoDB" id="3436at2"/>
<dbReference type="InterPro" id="IPR003660">
    <property type="entry name" value="HAMP_dom"/>
</dbReference>
<dbReference type="Gene3D" id="3.30.565.10">
    <property type="entry name" value="Histidine kinase-like ATPase, C-terminal domain"/>
    <property type="match status" value="1"/>
</dbReference>
<keyword evidence="14" id="KW-0175">Coiled coil</keyword>
<dbReference type="GO" id="GO:0005886">
    <property type="term" value="C:plasma membrane"/>
    <property type="evidence" value="ECO:0007669"/>
    <property type="project" value="UniProtKB-SubCell"/>
</dbReference>
<dbReference type="InterPro" id="IPR036890">
    <property type="entry name" value="HATPase_C_sf"/>
</dbReference>
<evidence type="ECO:0000313" key="19">
    <source>
        <dbReference type="Proteomes" id="UP000010296"/>
    </source>
</evidence>
<name>E6LCE1_ENTI1</name>
<dbReference type="Gene3D" id="6.10.340.10">
    <property type="match status" value="1"/>
</dbReference>
<evidence type="ECO:0000256" key="9">
    <source>
        <dbReference type="ARBA" id="ARBA00022777"/>
    </source>
</evidence>
<dbReference type="Pfam" id="PF00672">
    <property type="entry name" value="HAMP"/>
    <property type="match status" value="1"/>
</dbReference>
<dbReference type="FunFam" id="1.10.287.130:FF:000001">
    <property type="entry name" value="Two-component sensor histidine kinase"/>
    <property type="match status" value="1"/>
</dbReference>
<evidence type="ECO:0000256" key="8">
    <source>
        <dbReference type="ARBA" id="ARBA00022741"/>
    </source>
</evidence>
<dbReference type="CDD" id="cd00082">
    <property type="entry name" value="HisKA"/>
    <property type="match status" value="1"/>
</dbReference>
<dbReference type="FunFam" id="3.30.565.10:FF:000006">
    <property type="entry name" value="Sensor histidine kinase WalK"/>
    <property type="match status" value="1"/>
</dbReference>
<dbReference type="Pfam" id="PF00512">
    <property type="entry name" value="HisKA"/>
    <property type="match status" value="1"/>
</dbReference>
<feature type="coiled-coil region" evidence="14">
    <location>
        <begin position="230"/>
        <end position="264"/>
    </location>
</feature>
<reference evidence="18 19" key="1">
    <citation type="submission" date="2010-12" db="EMBL/GenBank/DDBJ databases">
        <authorList>
            <person name="Muzny D."/>
            <person name="Qin X."/>
            <person name="Deng J."/>
            <person name="Jiang H."/>
            <person name="Liu Y."/>
            <person name="Qu J."/>
            <person name="Song X.-Z."/>
            <person name="Zhang L."/>
            <person name="Thornton R."/>
            <person name="Coyle M."/>
            <person name="Francisco L."/>
            <person name="Jackson L."/>
            <person name="Javaid M."/>
            <person name="Korchina V."/>
            <person name="Kovar C."/>
            <person name="Mata R."/>
            <person name="Mathew T."/>
            <person name="Ngo R."/>
            <person name="Nguyen L."/>
            <person name="Nguyen N."/>
            <person name="Okwuonu G."/>
            <person name="Ongeri F."/>
            <person name="Pham C."/>
            <person name="Simmons D."/>
            <person name="Wilczek-Boney K."/>
            <person name="Hale W."/>
            <person name="Jakkamsetti A."/>
            <person name="Pham P."/>
            <person name="Ruth R."/>
            <person name="San Lucas F."/>
            <person name="Warren J."/>
            <person name="Zhang J."/>
            <person name="Zhao Z."/>
            <person name="Zhou C."/>
            <person name="Zhu D."/>
            <person name="Lee S."/>
            <person name="Bess C."/>
            <person name="Blankenburg K."/>
            <person name="Forbes L."/>
            <person name="Fu Q."/>
            <person name="Gubbala S."/>
            <person name="Hirani K."/>
            <person name="Jayaseelan J.C."/>
            <person name="Lara F."/>
            <person name="Munidasa M."/>
            <person name="Palculict T."/>
            <person name="Patil S."/>
            <person name="Pu L.-L."/>
            <person name="Saada N."/>
            <person name="Tang L."/>
            <person name="Weissenberger G."/>
            <person name="Zhu Y."/>
            <person name="Hemphill L."/>
            <person name="Shang Y."/>
            <person name="Youmans B."/>
            <person name="Ayvaz T."/>
            <person name="Ross M."/>
            <person name="Santibanez J."/>
            <person name="Aqrawi P."/>
            <person name="Gross S."/>
            <person name="Joshi V."/>
            <person name="Fowler G."/>
            <person name="Nazareth L."/>
            <person name="Reid J."/>
            <person name="Worley K."/>
            <person name="Petrosino J."/>
            <person name="Highlander S."/>
            <person name="Gibbs R."/>
        </authorList>
    </citation>
    <scope>NUCLEOTIDE SEQUENCE [LARGE SCALE GENOMIC DNA]</scope>
    <source>
        <strain evidence="19">DSM 15952 / CCUG 50447 / LMG 22039 / TP 1.5</strain>
    </source>
</reference>
<dbReference type="GeneID" id="302706983"/>
<evidence type="ECO:0000256" key="15">
    <source>
        <dbReference type="SAM" id="Phobius"/>
    </source>
</evidence>
<sequence>MKYLYQQLAAFTVVIFVTLLTMGIVFTRMTEKTVEENNYHQLFGYGDAVQKVAETINDQYQVNFSKETVIQNALATSELMLNQQSVNFVFITTNKQIIYPLHSSEKTSITIATSTWSALAAGESQQLTSDANIYGQKETTSYAMIPFDYDGTFFGVLIVSQPAKNIQNSVKQLTANLLKGVILSVIVALVISYFYARFQVKRINRLQKATKEVANGNFDINVPVHSRDEFDDLAEDFNKMTRSLKESQDEIERQEERRKQFMADASHEMRTPLTTINGLLEGLQYHAIPKNQEENAVKLMKNETERLIRLVAENLDYEKIRTNQISMVIKKFDGTQTLAEIVTQLQVKAASAGDTLTLLTTEPVSVFADYDRFKQVMVNIIQNAIQFTENGEITIQIEKRNLQTVIAISDTGIGMTPEQLTNIWDRYYKVDPSRKNKKFGESGLGLPIVQQLVRLHNGTIDVQSKLGEGTTFKISFPDTETTES</sequence>
<proteinExistence type="predicted"/>
<dbReference type="SUPFAM" id="SSF47384">
    <property type="entry name" value="Homodimeric domain of signal transducing histidine kinase"/>
    <property type="match status" value="1"/>
</dbReference>
<keyword evidence="8" id="KW-0547">Nucleotide-binding</keyword>
<dbReference type="SMART" id="SM00304">
    <property type="entry name" value="HAMP"/>
    <property type="match status" value="1"/>
</dbReference>
<dbReference type="PROSITE" id="PS50109">
    <property type="entry name" value="HIS_KIN"/>
    <property type="match status" value="1"/>
</dbReference>
<dbReference type="GO" id="GO:0005524">
    <property type="term" value="F:ATP binding"/>
    <property type="evidence" value="ECO:0007669"/>
    <property type="project" value="UniProtKB-KW"/>
</dbReference>
<dbReference type="InterPro" id="IPR050398">
    <property type="entry name" value="HssS/ArlS-like"/>
</dbReference>
<dbReference type="Proteomes" id="UP000010296">
    <property type="component" value="Unassembled WGS sequence"/>
</dbReference>
<comment type="subcellular location">
    <subcellularLocation>
        <location evidence="2">Cell membrane</location>
        <topology evidence="2">Multi-pass membrane protein</topology>
    </subcellularLocation>
</comment>
<feature type="transmembrane region" description="Helical" evidence="15">
    <location>
        <begin position="177"/>
        <end position="196"/>
    </location>
</feature>
<keyword evidence="5" id="KW-0597">Phosphoprotein</keyword>
<accession>E6LCE1</accession>
<feature type="domain" description="Histidine kinase" evidence="16">
    <location>
        <begin position="264"/>
        <end position="480"/>
    </location>
</feature>
<keyword evidence="6 18" id="KW-0808">Transferase</keyword>
<gene>
    <name evidence="18" type="ORF">HMPREF9088_0031</name>
</gene>
<dbReference type="GO" id="GO:0000155">
    <property type="term" value="F:phosphorelay sensor kinase activity"/>
    <property type="evidence" value="ECO:0007669"/>
    <property type="project" value="InterPro"/>
</dbReference>